<proteinExistence type="predicted"/>
<evidence type="ECO:0000256" key="2">
    <source>
        <dbReference type="SAM" id="Phobius"/>
    </source>
</evidence>
<keyword evidence="2" id="KW-0812">Transmembrane</keyword>
<feature type="region of interest" description="Disordered" evidence="1">
    <location>
        <begin position="436"/>
        <end position="499"/>
    </location>
</feature>
<gene>
    <name evidence="3" type="ORF">SALB_05927</name>
</gene>
<reference evidence="3 4" key="1">
    <citation type="journal article" date="2019" name="Microbiol. Resour. Announc.">
        <title>Draft Genome Sequence of the Most Traditional epsilon-Poly-l-Lysine Producer, Streptomyces albulus NBRC14147.</title>
        <authorList>
            <person name="Yamanaka K."/>
            <person name="Hamano Y."/>
        </authorList>
    </citation>
    <scope>NUCLEOTIDE SEQUENCE [LARGE SCALE GENOMIC DNA]</scope>
    <source>
        <strain evidence="3 4">NBRC 14147</strain>
    </source>
</reference>
<dbReference type="AlphaFoldDB" id="A0A401R6B2"/>
<evidence type="ECO:0000313" key="3">
    <source>
        <dbReference type="EMBL" id="GCB93148.1"/>
    </source>
</evidence>
<feature type="compositionally biased region" description="Basic and acidic residues" evidence="1">
    <location>
        <begin position="483"/>
        <end position="499"/>
    </location>
</feature>
<feature type="transmembrane region" description="Helical" evidence="2">
    <location>
        <begin position="24"/>
        <end position="52"/>
    </location>
</feature>
<keyword evidence="2" id="KW-1133">Transmembrane helix</keyword>
<evidence type="ECO:0000313" key="4">
    <source>
        <dbReference type="Proteomes" id="UP000288351"/>
    </source>
</evidence>
<feature type="transmembrane region" description="Helical" evidence="2">
    <location>
        <begin position="231"/>
        <end position="253"/>
    </location>
</feature>
<evidence type="ECO:0000256" key="1">
    <source>
        <dbReference type="SAM" id="MobiDB-lite"/>
    </source>
</evidence>
<dbReference type="InterPro" id="IPR045931">
    <property type="entry name" value="DUF6350"/>
</dbReference>
<evidence type="ECO:0008006" key="5">
    <source>
        <dbReference type="Google" id="ProtNLM"/>
    </source>
</evidence>
<dbReference type="RefSeq" id="WP_016570514.1">
    <property type="nucleotide sequence ID" value="NZ_BHXC01000007.1"/>
</dbReference>
<accession>A0A401R6B2</accession>
<protein>
    <recommendedName>
        <fullName evidence="5">Integral membrane protein</fullName>
    </recommendedName>
</protein>
<dbReference type="Proteomes" id="UP000288351">
    <property type="component" value="Unassembled WGS sequence"/>
</dbReference>
<feature type="transmembrane region" description="Helical" evidence="2">
    <location>
        <begin position="142"/>
        <end position="160"/>
    </location>
</feature>
<feature type="transmembrane region" description="Helical" evidence="2">
    <location>
        <begin position="333"/>
        <end position="357"/>
    </location>
</feature>
<feature type="transmembrane region" description="Helical" evidence="2">
    <location>
        <begin position="369"/>
        <end position="393"/>
    </location>
</feature>
<dbReference type="EMBL" id="BHXC01000007">
    <property type="protein sequence ID" value="GCB93148.1"/>
    <property type="molecule type" value="Genomic_DNA"/>
</dbReference>
<feature type="transmembrane region" description="Helical" evidence="2">
    <location>
        <begin position="405"/>
        <end position="427"/>
    </location>
</feature>
<sequence length="499" mass="49891">MSQSTERGTTLSSHGRTAARRSSAIGTAVISGVTAAGLGLGALAVAVLLLWVASPYPDAGPSRALHLAAGLWFAAHGGGLVREVTSTGSPAPVGTVPLLLAALPLWLLHRAARDTLATAALPESDGDPEATAAGPEVAPRTLLGALLAGYLLVAAGALLYTSTGRLTAAPLAALLAVPGTALATVTATAWHTLGPDAAALLPDRVTRALATLPAALRTALTGPRLGTAVKAGAAATLALLAAGAALALIGLLLHAGRFGDDLGQLAPDWVGRSTVLLLCLALLPNAAVWGAAYGLGPGFTVGTGTAVGPLGTSPRPALPHFPLLSGLPEPGPGAWPVVVLALVVPAAAVVQLARYAAGDGHRSWRRTAGTAALAAGLCALAMTVLAGLAGGALGERALASFGPSWWLTGLVTAGWTGVVAVPATLGLRAWRRSSVHRAAQGRAPGRHLPDLPFRRRAPHRTPKDAAPPEPRPAAGRAPGPEEGGDRGNREGRETREPAA</sequence>
<name>A0A401R6B2_STRNR</name>
<feature type="transmembrane region" description="Helical" evidence="2">
    <location>
        <begin position="172"/>
        <end position="193"/>
    </location>
</feature>
<dbReference type="Pfam" id="PF19877">
    <property type="entry name" value="DUF6350"/>
    <property type="match status" value="1"/>
</dbReference>
<comment type="caution">
    <text evidence="3">The sequence shown here is derived from an EMBL/GenBank/DDBJ whole genome shotgun (WGS) entry which is preliminary data.</text>
</comment>
<organism evidence="3 4">
    <name type="scientific">Streptomyces noursei</name>
    <name type="common">Streptomyces albulus</name>
    <dbReference type="NCBI Taxonomy" id="1971"/>
    <lineage>
        <taxon>Bacteria</taxon>
        <taxon>Bacillati</taxon>
        <taxon>Actinomycetota</taxon>
        <taxon>Actinomycetes</taxon>
        <taxon>Kitasatosporales</taxon>
        <taxon>Streptomycetaceae</taxon>
        <taxon>Streptomyces</taxon>
    </lineage>
</organism>
<keyword evidence="2" id="KW-0472">Membrane</keyword>
<feature type="transmembrane region" description="Helical" evidence="2">
    <location>
        <begin position="274"/>
        <end position="295"/>
    </location>
</feature>